<name>A0A0C3EE29_PILCF</name>
<proteinExistence type="predicted"/>
<dbReference type="InParanoid" id="A0A0C3EE29"/>
<dbReference type="EMBL" id="KN833678">
    <property type="protein sequence ID" value="KIM70945.1"/>
    <property type="molecule type" value="Genomic_DNA"/>
</dbReference>
<dbReference type="AlphaFoldDB" id="A0A0C3EE29"/>
<dbReference type="Pfam" id="PF18758">
    <property type="entry name" value="KDZ"/>
    <property type="match status" value="1"/>
</dbReference>
<dbReference type="Proteomes" id="UP000054166">
    <property type="component" value="Unassembled WGS sequence"/>
</dbReference>
<reference evidence="2" key="2">
    <citation type="submission" date="2015-01" db="EMBL/GenBank/DDBJ databases">
        <title>Evolutionary Origins and Diversification of the Mycorrhizal Mutualists.</title>
        <authorList>
            <consortium name="DOE Joint Genome Institute"/>
            <consortium name="Mycorrhizal Genomics Consortium"/>
            <person name="Kohler A."/>
            <person name="Kuo A."/>
            <person name="Nagy L.G."/>
            <person name="Floudas D."/>
            <person name="Copeland A."/>
            <person name="Barry K.W."/>
            <person name="Cichocki N."/>
            <person name="Veneault-Fourrey C."/>
            <person name="LaButti K."/>
            <person name="Lindquist E.A."/>
            <person name="Lipzen A."/>
            <person name="Lundell T."/>
            <person name="Morin E."/>
            <person name="Murat C."/>
            <person name="Riley R."/>
            <person name="Ohm R."/>
            <person name="Sun H."/>
            <person name="Tunlid A."/>
            <person name="Henrissat B."/>
            <person name="Grigoriev I.V."/>
            <person name="Hibbett D.S."/>
            <person name="Martin F."/>
        </authorList>
    </citation>
    <scope>NUCLEOTIDE SEQUENCE [LARGE SCALE GENOMIC DNA]</scope>
    <source>
        <strain evidence="2">F 1598</strain>
    </source>
</reference>
<evidence type="ECO:0008006" key="3">
    <source>
        <dbReference type="Google" id="ProtNLM"/>
    </source>
</evidence>
<evidence type="ECO:0000313" key="1">
    <source>
        <dbReference type="EMBL" id="KIM70945.1"/>
    </source>
</evidence>
<dbReference type="STRING" id="765440.A0A0C3EE29"/>
<evidence type="ECO:0000313" key="2">
    <source>
        <dbReference type="Proteomes" id="UP000054166"/>
    </source>
</evidence>
<sequence>MTPFSLRQDRYRELLRTSRLWRNLKYRKWHGYGHRSTVDPGQGDLALFCATCPQPGVNLKDNWKEDPEQWKFTRGYVFNGNFSAEQLKMKHPEDDVHLSDGKAFMTSRFPYQRHLAVAKEIKQKITCNDYRAIDKANLIRQHLIYTGIGAAACTRHGCFVPHTVVDFQKGERQMNMDYAVSEALKYNTDGIRRVILLYDIMCQYWKNLHRRFQSNPHLSYPEGMEILRGIGLFHVHGHKDKCY</sequence>
<feature type="non-terminal residue" evidence="1">
    <location>
        <position position="243"/>
    </location>
</feature>
<gene>
    <name evidence="1" type="ORF">PILCRDRAFT_83232</name>
</gene>
<reference evidence="1 2" key="1">
    <citation type="submission" date="2014-04" db="EMBL/GenBank/DDBJ databases">
        <authorList>
            <consortium name="DOE Joint Genome Institute"/>
            <person name="Kuo A."/>
            <person name="Tarkka M."/>
            <person name="Buscot F."/>
            <person name="Kohler A."/>
            <person name="Nagy L.G."/>
            <person name="Floudas D."/>
            <person name="Copeland A."/>
            <person name="Barry K.W."/>
            <person name="Cichocki N."/>
            <person name="Veneault-Fourrey C."/>
            <person name="LaButti K."/>
            <person name="Lindquist E.A."/>
            <person name="Lipzen A."/>
            <person name="Lundell T."/>
            <person name="Morin E."/>
            <person name="Murat C."/>
            <person name="Sun H."/>
            <person name="Tunlid A."/>
            <person name="Henrissat B."/>
            <person name="Grigoriev I.V."/>
            <person name="Hibbett D.S."/>
            <person name="Martin F."/>
            <person name="Nordberg H.P."/>
            <person name="Cantor M.N."/>
            <person name="Hua S.X."/>
        </authorList>
    </citation>
    <scope>NUCLEOTIDE SEQUENCE [LARGE SCALE GENOMIC DNA]</scope>
    <source>
        <strain evidence="1 2">F 1598</strain>
    </source>
</reference>
<dbReference type="InterPro" id="IPR040521">
    <property type="entry name" value="KDZ"/>
</dbReference>
<dbReference type="HOGENOM" id="CLU_003703_5_0_1"/>
<keyword evidence="2" id="KW-1185">Reference proteome</keyword>
<accession>A0A0C3EE29</accession>
<organism evidence="1 2">
    <name type="scientific">Piloderma croceum (strain F 1598)</name>
    <dbReference type="NCBI Taxonomy" id="765440"/>
    <lineage>
        <taxon>Eukaryota</taxon>
        <taxon>Fungi</taxon>
        <taxon>Dikarya</taxon>
        <taxon>Basidiomycota</taxon>
        <taxon>Agaricomycotina</taxon>
        <taxon>Agaricomycetes</taxon>
        <taxon>Agaricomycetidae</taxon>
        <taxon>Atheliales</taxon>
        <taxon>Atheliaceae</taxon>
        <taxon>Piloderma</taxon>
    </lineage>
</organism>
<dbReference type="OrthoDB" id="3214502at2759"/>
<protein>
    <recommendedName>
        <fullName evidence="3">CxC2-like cysteine cluster KDZ transposase-associated domain-containing protein</fullName>
    </recommendedName>
</protein>